<feature type="binding site" evidence="7">
    <location>
        <position position="84"/>
    </location>
    <ligand>
        <name>tRNA</name>
        <dbReference type="ChEBI" id="CHEBI:17843"/>
    </ligand>
</feature>
<comment type="subunit">
    <text evidence="7">Monomer.</text>
</comment>
<dbReference type="GO" id="GO:0006515">
    <property type="term" value="P:protein quality control for misfolded or incompletely synthesized proteins"/>
    <property type="evidence" value="ECO:0007669"/>
    <property type="project" value="UniProtKB-UniRule"/>
</dbReference>
<comment type="function">
    <text evidence="7">Catalyzes the release of premature peptidyl moieties from peptidyl-tRNA molecules trapped in stalled 50S ribosomal subunits, and thus maintains levels of free tRNAs and 50S ribosomes.</text>
</comment>
<dbReference type="InterPro" id="IPR001328">
    <property type="entry name" value="Pept_tRNA_hydro"/>
</dbReference>
<evidence type="ECO:0000256" key="8">
    <source>
        <dbReference type="RuleBase" id="RU000673"/>
    </source>
</evidence>
<dbReference type="AlphaFoldDB" id="A0A379EZY9"/>
<feature type="site" description="Stabilizes the basic form of H active site to accept a proton" evidence="7">
    <location>
        <position position="111"/>
    </location>
</feature>
<organism evidence="10 11">
    <name type="scientific">Prevotella pallens</name>
    <dbReference type="NCBI Taxonomy" id="60133"/>
    <lineage>
        <taxon>Bacteria</taxon>
        <taxon>Pseudomonadati</taxon>
        <taxon>Bacteroidota</taxon>
        <taxon>Bacteroidia</taxon>
        <taxon>Bacteroidales</taxon>
        <taxon>Prevotellaceae</taxon>
        <taxon>Prevotella</taxon>
    </lineage>
</organism>
<protein>
    <recommendedName>
        <fullName evidence="6 7">Peptidyl-tRNA hydrolase</fullName>
        <shortName evidence="7">Pth</shortName>
        <ecNumber evidence="1 7">3.1.1.29</ecNumber>
    </recommendedName>
</protein>
<dbReference type="CDD" id="cd00462">
    <property type="entry name" value="PTH"/>
    <property type="match status" value="1"/>
</dbReference>
<dbReference type="Pfam" id="PF01195">
    <property type="entry name" value="Pept_tRNA_hydro"/>
    <property type="match status" value="1"/>
</dbReference>
<dbReference type="EC" id="3.1.1.29" evidence="1 7"/>
<dbReference type="GO" id="GO:0000049">
    <property type="term" value="F:tRNA binding"/>
    <property type="evidence" value="ECO:0007669"/>
    <property type="project" value="UniProtKB-UniRule"/>
</dbReference>
<proteinExistence type="inferred from homology"/>
<dbReference type="PROSITE" id="PS01195">
    <property type="entry name" value="PEPT_TRNA_HYDROL_1"/>
    <property type="match status" value="1"/>
</dbReference>
<accession>A0A379EZY9</accession>
<keyword evidence="4 7" id="KW-0694">RNA-binding</keyword>
<dbReference type="GO" id="GO:0072344">
    <property type="term" value="P:rescue of stalled ribosome"/>
    <property type="evidence" value="ECO:0007669"/>
    <property type="project" value="UniProtKB-UniRule"/>
</dbReference>
<dbReference type="HAMAP" id="MF_00083">
    <property type="entry name" value="Pept_tRNA_hydro_bact"/>
    <property type="match status" value="1"/>
</dbReference>
<dbReference type="InterPro" id="IPR036416">
    <property type="entry name" value="Pept_tRNA_hydro_sf"/>
</dbReference>
<comment type="function">
    <text evidence="7">Hydrolyzes ribosome-free peptidyl-tRNAs (with 1 or more amino acids incorporated), which drop off the ribosome during protein synthesis, or as a result of ribosome stalling.</text>
</comment>
<feature type="binding site" evidence="7">
    <location>
        <position position="86"/>
    </location>
    <ligand>
        <name>tRNA</name>
        <dbReference type="ChEBI" id="CHEBI:17843"/>
    </ligand>
</feature>
<gene>
    <name evidence="7 10" type="primary">pth</name>
    <name evidence="10" type="ORF">NCTC13043_00623</name>
</gene>
<dbReference type="NCBIfam" id="TIGR00447">
    <property type="entry name" value="pth"/>
    <property type="match status" value="1"/>
</dbReference>
<dbReference type="Gene3D" id="3.40.50.1470">
    <property type="entry name" value="Peptidyl-tRNA hydrolase"/>
    <property type="match status" value="1"/>
</dbReference>
<dbReference type="PANTHER" id="PTHR17224:SF1">
    <property type="entry name" value="PEPTIDYL-TRNA HYDROLASE"/>
    <property type="match status" value="1"/>
</dbReference>
<dbReference type="InterPro" id="IPR018171">
    <property type="entry name" value="Pept_tRNA_hydro_CS"/>
</dbReference>
<feature type="binding site" evidence="7">
    <location>
        <position position="35"/>
    </location>
    <ligand>
        <name>tRNA</name>
        <dbReference type="ChEBI" id="CHEBI:17843"/>
    </ligand>
</feature>
<dbReference type="PANTHER" id="PTHR17224">
    <property type="entry name" value="PEPTIDYL-TRNA HYDROLASE"/>
    <property type="match status" value="1"/>
</dbReference>
<reference evidence="10 11" key="1">
    <citation type="submission" date="2018-06" db="EMBL/GenBank/DDBJ databases">
        <authorList>
            <consortium name="Pathogen Informatics"/>
            <person name="Doyle S."/>
        </authorList>
    </citation>
    <scope>NUCLEOTIDE SEQUENCE [LARGE SCALE GENOMIC DNA]</scope>
    <source>
        <strain evidence="10 11">NCTC13043</strain>
    </source>
</reference>
<feature type="binding site" evidence="7">
    <location>
        <position position="132"/>
    </location>
    <ligand>
        <name>tRNA</name>
        <dbReference type="ChEBI" id="CHEBI:17843"/>
    </ligand>
</feature>
<keyword evidence="2 7" id="KW-0820">tRNA-binding</keyword>
<keyword evidence="3 7" id="KW-0378">Hydrolase</keyword>
<comment type="similarity">
    <text evidence="5 7 9">Belongs to the PTH family.</text>
</comment>
<dbReference type="GO" id="GO:0005737">
    <property type="term" value="C:cytoplasm"/>
    <property type="evidence" value="ECO:0007669"/>
    <property type="project" value="UniProtKB-SubCell"/>
</dbReference>
<dbReference type="SUPFAM" id="SSF53178">
    <property type="entry name" value="Peptidyl-tRNA hydrolase-like"/>
    <property type="match status" value="1"/>
</dbReference>
<dbReference type="EMBL" id="UGTP01000001">
    <property type="protein sequence ID" value="SUC11763.1"/>
    <property type="molecule type" value="Genomic_DNA"/>
</dbReference>
<dbReference type="FunFam" id="3.40.50.1470:FF:000001">
    <property type="entry name" value="Peptidyl-tRNA hydrolase"/>
    <property type="match status" value="1"/>
</dbReference>
<name>A0A379EZY9_9BACT</name>
<evidence type="ECO:0000256" key="1">
    <source>
        <dbReference type="ARBA" id="ARBA00013260"/>
    </source>
</evidence>
<keyword evidence="7" id="KW-0963">Cytoplasm</keyword>
<dbReference type="Proteomes" id="UP000254235">
    <property type="component" value="Unassembled WGS sequence"/>
</dbReference>
<evidence type="ECO:0000256" key="4">
    <source>
        <dbReference type="ARBA" id="ARBA00022884"/>
    </source>
</evidence>
<sequence>MLIYYYELSECTLKTKQIILDKYLICGLGNPGREYEGTRHNTGFMVLDAFAKASNIVFEDKRYGYIAETTLKGRKIILLKPTTFMNLSGNAVRYWLNSEKIDESRLLVVSDELALPLGAFRLKANGSNGGHNGLGHIQQLIGQNYARLRMGIGNDYPKGGQVDWVLGKYTEDDMKILQPSIDLATEIIKSFVLAGINNTMNQYNKLGKK</sequence>
<evidence type="ECO:0000313" key="11">
    <source>
        <dbReference type="Proteomes" id="UP000254235"/>
    </source>
</evidence>
<evidence type="ECO:0000256" key="5">
    <source>
        <dbReference type="ARBA" id="ARBA00038063"/>
    </source>
</evidence>
<comment type="subcellular location">
    <subcellularLocation>
        <location evidence="7">Cytoplasm</location>
    </subcellularLocation>
</comment>
<evidence type="ECO:0000313" key="10">
    <source>
        <dbReference type="EMBL" id="SUC11763.1"/>
    </source>
</evidence>
<evidence type="ECO:0000256" key="2">
    <source>
        <dbReference type="ARBA" id="ARBA00022555"/>
    </source>
</evidence>
<comment type="catalytic activity">
    <reaction evidence="7 8">
        <text>an N-acyl-L-alpha-aminoacyl-tRNA + H2O = an N-acyl-L-amino acid + a tRNA + H(+)</text>
        <dbReference type="Rhea" id="RHEA:54448"/>
        <dbReference type="Rhea" id="RHEA-COMP:10123"/>
        <dbReference type="Rhea" id="RHEA-COMP:13883"/>
        <dbReference type="ChEBI" id="CHEBI:15377"/>
        <dbReference type="ChEBI" id="CHEBI:15378"/>
        <dbReference type="ChEBI" id="CHEBI:59874"/>
        <dbReference type="ChEBI" id="CHEBI:78442"/>
        <dbReference type="ChEBI" id="CHEBI:138191"/>
        <dbReference type="EC" id="3.1.1.29"/>
    </reaction>
</comment>
<evidence type="ECO:0000256" key="6">
    <source>
        <dbReference type="ARBA" id="ARBA00050038"/>
    </source>
</evidence>
<feature type="active site" description="Proton acceptor" evidence="7">
    <location>
        <position position="40"/>
    </location>
</feature>
<evidence type="ECO:0000256" key="3">
    <source>
        <dbReference type="ARBA" id="ARBA00022801"/>
    </source>
</evidence>
<evidence type="ECO:0000256" key="9">
    <source>
        <dbReference type="RuleBase" id="RU004320"/>
    </source>
</evidence>
<evidence type="ECO:0000256" key="7">
    <source>
        <dbReference type="HAMAP-Rule" id="MF_00083"/>
    </source>
</evidence>
<feature type="site" description="Discriminates between blocked and unblocked aminoacyl-tRNA" evidence="7">
    <location>
        <position position="30"/>
    </location>
</feature>
<dbReference type="GO" id="GO:0004045">
    <property type="term" value="F:peptidyl-tRNA hydrolase activity"/>
    <property type="evidence" value="ECO:0007669"/>
    <property type="project" value="UniProtKB-UniRule"/>
</dbReference>